<dbReference type="Proteomes" id="UP000006813">
    <property type="component" value="Unassembled WGS sequence"/>
</dbReference>
<dbReference type="InParanoid" id="G5BC82"/>
<dbReference type="AlphaFoldDB" id="G5BC82"/>
<name>G5BC82_HETGA</name>
<protein>
    <submittedName>
        <fullName evidence="1">Gamma1-adaptin brefeldin A resistance protein</fullName>
    </submittedName>
</protein>
<reference evidence="1 2" key="1">
    <citation type="journal article" date="2011" name="Nature">
        <title>Genome sequencing reveals insights into physiology and longevity of the naked mole rat.</title>
        <authorList>
            <person name="Kim E.B."/>
            <person name="Fang X."/>
            <person name="Fushan A.A."/>
            <person name="Huang Z."/>
            <person name="Lobanov A.V."/>
            <person name="Han L."/>
            <person name="Marino S.M."/>
            <person name="Sun X."/>
            <person name="Turanov A.A."/>
            <person name="Yang P."/>
            <person name="Yim S.H."/>
            <person name="Zhao X."/>
            <person name="Kasaikina M.V."/>
            <person name="Stoletzki N."/>
            <person name="Peng C."/>
            <person name="Polak P."/>
            <person name="Xiong Z."/>
            <person name="Kiezun A."/>
            <person name="Zhu Y."/>
            <person name="Chen Y."/>
            <person name="Kryukov G.V."/>
            <person name="Zhang Q."/>
            <person name="Peshkin L."/>
            <person name="Yang L."/>
            <person name="Bronson R.T."/>
            <person name="Buffenstein R."/>
            <person name="Wang B."/>
            <person name="Han C."/>
            <person name="Li Q."/>
            <person name="Chen L."/>
            <person name="Zhao W."/>
            <person name="Sunyaev S.R."/>
            <person name="Park T.J."/>
            <person name="Zhang G."/>
            <person name="Wang J."/>
            <person name="Gladyshev V.N."/>
        </authorList>
    </citation>
    <scope>NUCLEOTIDE SEQUENCE [LARGE SCALE GENOMIC DNA]</scope>
</reference>
<evidence type="ECO:0000313" key="2">
    <source>
        <dbReference type="Proteomes" id="UP000006813"/>
    </source>
</evidence>
<dbReference type="EMBL" id="JH169464">
    <property type="protein sequence ID" value="EHB06893.1"/>
    <property type="molecule type" value="Genomic_DNA"/>
</dbReference>
<proteinExistence type="predicted"/>
<dbReference type="Pfam" id="PF15745">
    <property type="entry name" value="AP1AR"/>
    <property type="match status" value="1"/>
</dbReference>
<dbReference type="GO" id="GO:0034315">
    <property type="term" value="P:regulation of Arp2/3 complex-mediated actin nucleation"/>
    <property type="evidence" value="ECO:0007669"/>
    <property type="project" value="InterPro"/>
</dbReference>
<dbReference type="GO" id="GO:0035650">
    <property type="term" value="F:AP-1 adaptor complex binding"/>
    <property type="evidence" value="ECO:0007669"/>
    <property type="project" value="InterPro"/>
</dbReference>
<evidence type="ECO:0000313" key="1">
    <source>
        <dbReference type="EMBL" id="EHB06893.1"/>
    </source>
</evidence>
<gene>
    <name evidence="1" type="ORF">GW7_11577</name>
</gene>
<dbReference type="PANTHER" id="PTHR34529:SF1">
    <property type="entry name" value="AP-1 COMPLEX-ASSOCIATED REGULATORY PROTEIN"/>
    <property type="match status" value="1"/>
</dbReference>
<dbReference type="GO" id="GO:0048203">
    <property type="term" value="P:vesicle targeting, trans-Golgi to endosome"/>
    <property type="evidence" value="ECO:0007669"/>
    <property type="project" value="InterPro"/>
</dbReference>
<dbReference type="GO" id="GO:0005768">
    <property type="term" value="C:endosome"/>
    <property type="evidence" value="ECO:0007669"/>
    <property type="project" value="TreeGrafter"/>
</dbReference>
<dbReference type="GO" id="GO:2000146">
    <property type="term" value="P:negative regulation of cell motility"/>
    <property type="evidence" value="ECO:0007669"/>
    <property type="project" value="InterPro"/>
</dbReference>
<sequence length="247" mass="28041">MGTTLPFGLQMISGSTRVLSQLVHQRVSGEDSDQGEKDLLHPESLQKQWFLTLLLVKEREAARAAKQQKFTEQGRWRVVHQYHHPTNGDHLSSGPEDDFESCMRNIKSRYEVFQSSRLSSDATVLTPSTESSCDFMTKIRSTSRNDNNTSLELEWEDEEGMNRMLPVRERSKREKDILLAALTSSRRKTGSNHISASEDSNGLERENDFVRAEMDDNGNSKYSGFVNPVLELSDSGIKQSDADQQIR</sequence>
<dbReference type="GO" id="GO:1900025">
    <property type="term" value="P:negative regulation of substrate adhesion-dependent cell spreading"/>
    <property type="evidence" value="ECO:0007669"/>
    <property type="project" value="InterPro"/>
</dbReference>
<dbReference type="InterPro" id="IPR031483">
    <property type="entry name" value="AP1AR"/>
</dbReference>
<accession>G5BC82</accession>
<dbReference type="PANTHER" id="PTHR34529">
    <property type="entry name" value="AP-1 COMPLEX-ASSOCIATED REGULATORY PROTEIN"/>
    <property type="match status" value="1"/>
</dbReference>
<organism evidence="1 2">
    <name type="scientific">Heterocephalus glaber</name>
    <name type="common">Naked mole rat</name>
    <dbReference type="NCBI Taxonomy" id="10181"/>
    <lineage>
        <taxon>Eukaryota</taxon>
        <taxon>Metazoa</taxon>
        <taxon>Chordata</taxon>
        <taxon>Craniata</taxon>
        <taxon>Vertebrata</taxon>
        <taxon>Euteleostomi</taxon>
        <taxon>Mammalia</taxon>
        <taxon>Eutheria</taxon>
        <taxon>Euarchontoglires</taxon>
        <taxon>Glires</taxon>
        <taxon>Rodentia</taxon>
        <taxon>Hystricomorpha</taxon>
        <taxon>Bathyergidae</taxon>
        <taxon>Heterocephalus</taxon>
    </lineage>
</organism>
<dbReference type="GO" id="GO:0019894">
    <property type="term" value="F:kinesin binding"/>
    <property type="evidence" value="ECO:0007669"/>
    <property type="project" value="TreeGrafter"/>
</dbReference>
<dbReference type="GO" id="GO:0005829">
    <property type="term" value="C:cytosol"/>
    <property type="evidence" value="ECO:0007669"/>
    <property type="project" value="GOC"/>
</dbReference>